<evidence type="ECO:0000313" key="3">
    <source>
        <dbReference type="EMBL" id="MFG1254636.1"/>
    </source>
</evidence>
<proteinExistence type="predicted"/>
<dbReference type="Proteomes" id="UP001604043">
    <property type="component" value="Unassembled WGS sequence"/>
</dbReference>
<dbReference type="Pfam" id="PF07813">
    <property type="entry name" value="LTXXQ"/>
    <property type="match status" value="1"/>
</dbReference>
<feature type="signal peptide" evidence="2">
    <location>
        <begin position="1"/>
        <end position="22"/>
    </location>
</feature>
<feature type="compositionally biased region" description="Gly residues" evidence="1">
    <location>
        <begin position="161"/>
        <end position="175"/>
    </location>
</feature>
<gene>
    <name evidence="3" type="ORF">V5F30_20650</name>
</gene>
<name>A0ABW6ZLC5_9HYPH</name>
<dbReference type="InterPro" id="IPR012899">
    <property type="entry name" value="LTXXQ"/>
</dbReference>
<sequence>MKRALFAATAAALIAGSAATYAANTPAAGDAPHRWQPTAEDRAILTDARIVALKTALKLTPDQEKLWPGVEQTLKSVAKDAAQRREQMAADRKAAREARQAGTPADPIARMRTAADRMDARANDLRKIADAADPLYKTLDTAQKQRLNMVLHQQFRGMGGGMGGWHHGPHGGPNGDGPRRG</sequence>
<evidence type="ECO:0000313" key="4">
    <source>
        <dbReference type="Proteomes" id="UP001604043"/>
    </source>
</evidence>
<organism evidence="3 4">
    <name type="scientific">Xanthobacter aminoxidans</name>
    <dbReference type="NCBI Taxonomy" id="186280"/>
    <lineage>
        <taxon>Bacteria</taxon>
        <taxon>Pseudomonadati</taxon>
        <taxon>Pseudomonadota</taxon>
        <taxon>Alphaproteobacteria</taxon>
        <taxon>Hyphomicrobiales</taxon>
        <taxon>Xanthobacteraceae</taxon>
        <taxon>Xanthobacter</taxon>
    </lineage>
</organism>
<feature type="region of interest" description="Disordered" evidence="1">
    <location>
        <begin position="161"/>
        <end position="181"/>
    </location>
</feature>
<accession>A0ABW6ZLC5</accession>
<dbReference type="RefSeq" id="WP_051678775.1">
    <property type="nucleotide sequence ID" value="NZ_JBAFUR010000006.1"/>
</dbReference>
<keyword evidence="4" id="KW-1185">Reference proteome</keyword>
<feature type="compositionally biased region" description="Basic and acidic residues" evidence="1">
    <location>
        <begin position="84"/>
        <end position="99"/>
    </location>
</feature>
<evidence type="ECO:0000256" key="1">
    <source>
        <dbReference type="SAM" id="MobiDB-lite"/>
    </source>
</evidence>
<keyword evidence="2" id="KW-0732">Signal</keyword>
<comment type="caution">
    <text evidence="3">The sequence shown here is derived from an EMBL/GenBank/DDBJ whole genome shotgun (WGS) entry which is preliminary data.</text>
</comment>
<protein>
    <submittedName>
        <fullName evidence="3">Spy/CpxP family protein refolding chaperone</fullName>
    </submittedName>
</protein>
<feature type="region of interest" description="Disordered" evidence="1">
    <location>
        <begin position="84"/>
        <end position="104"/>
    </location>
</feature>
<feature type="chain" id="PRO_5046716394" evidence="2">
    <location>
        <begin position="23"/>
        <end position="181"/>
    </location>
</feature>
<dbReference type="EMBL" id="JBAFUR010000006">
    <property type="protein sequence ID" value="MFG1254636.1"/>
    <property type="molecule type" value="Genomic_DNA"/>
</dbReference>
<reference evidence="3 4" key="1">
    <citation type="submission" date="2024-02" db="EMBL/GenBank/DDBJ databases">
        <title>Expansion and revision of Xanthobacter and proposal of Roseixanthobacter gen. nov.</title>
        <authorList>
            <person name="Soltysiak M.P.M."/>
            <person name="Jalihal A."/>
            <person name="Ory A."/>
            <person name="Chrisophersen C."/>
            <person name="Lee A.D."/>
            <person name="Boulton J."/>
            <person name="Springer M."/>
        </authorList>
    </citation>
    <scope>NUCLEOTIDE SEQUENCE [LARGE SCALE GENOMIC DNA]</scope>
    <source>
        <strain evidence="3 4">CB5</strain>
    </source>
</reference>
<evidence type="ECO:0000256" key="2">
    <source>
        <dbReference type="SAM" id="SignalP"/>
    </source>
</evidence>